<dbReference type="PANTHER" id="PTHR42194">
    <property type="entry name" value="UPF0276 PROTEIN HI_1600"/>
    <property type="match status" value="1"/>
</dbReference>
<dbReference type="NCBIfam" id="NF003818">
    <property type="entry name" value="PRK05409.1"/>
    <property type="match status" value="1"/>
</dbReference>
<evidence type="ECO:0000313" key="2">
    <source>
        <dbReference type="Proteomes" id="UP000316095"/>
    </source>
</evidence>
<dbReference type="InterPro" id="IPR007801">
    <property type="entry name" value="MbnB/TglH/ChrH"/>
</dbReference>
<evidence type="ECO:0008006" key="3">
    <source>
        <dbReference type="Google" id="ProtNLM"/>
    </source>
</evidence>
<dbReference type="RefSeq" id="WP_146503036.1">
    <property type="nucleotide sequence ID" value="NZ_SJPG01000001.1"/>
</dbReference>
<dbReference type="PANTHER" id="PTHR42194:SF1">
    <property type="entry name" value="UPF0276 PROTEIN HI_1600"/>
    <property type="match status" value="1"/>
</dbReference>
<dbReference type="Pfam" id="PF05114">
    <property type="entry name" value="MbnB_TglH_ChrH"/>
    <property type="match status" value="1"/>
</dbReference>
<accession>A0A5C5XF62</accession>
<comment type="caution">
    <text evidence="1">The sequence shown here is derived from an EMBL/GenBank/DDBJ whole genome shotgun (WGS) entry which is preliminary data.</text>
</comment>
<dbReference type="EMBL" id="SJPG01000001">
    <property type="protein sequence ID" value="TWT60993.1"/>
    <property type="molecule type" value="Genomic_DNA"/>
</dbReference>
<dbReference type="AlphaFoldDB" id="A0A5C5XF62"/>
<gene>
    <name evidence="1" type="ORF">Pan54_17260</name>
</gene>
<keyword evidence="2" id="KW-1185">Reference proteome</keyword>
<dbReference type="Gene3D" id="3.20.20.150">
    <property type="entry name" value="Divalent-metal-dependent TIM barrel enzymes"/>
    <property type="match status" value="1"/>
</dbReference>
<dbReference type="Proteomes" id="UP000316095">
    <property type="component" value="Unassembled WGS sequence"/>
</dbReference>
<organism evidence="1 2">
    <name type="scientific">Rubinisphaera italica</name>
    <dbReference type="NCBI Taxonomy" id="2527969"/>
    <lineage>
        <taxon>Bacteria</taxon>
        <taxon>Pseudomonadati</taxon>
        <taxon>Planctomycetota</taxon>
        <taxon>Planctomycetia</taxon>
        <taxon>Planctomycetales</taxon>
        <taxon>Planctomycetaceae</taxon>
        <taxon>Rubinisphaera</taxon>
    </lineage>
</organism>
<proteinExistence type="predicted"/>
<protein>
    <recommendedName>
        <fullName evidence="3">DUF692 domain-containing protein</fullName>
    </recommendedName>
</protein>
<name>A0A5C5XF62_9PLAN</name>
<dbReference type="InterPro" id="IPR036237">
    <property type="entry name" value="Xyl_isomerase-like_sf"/>
</dbReference>
<dbReference type="SUPFAM" id="SSF51658">
    <property type="entry name" value="Xylose isomerase-like"/>
    <property type="match status" value="1"/>
</dbReference>
<evidence type="ECO:0000313" key="1">
    <source>
        <dbReference type="EMBL" id="TWT60993.1"/>
    </source>
</evidence>
<reference evidence="1 2" key="1">
    <citation type="submission" date="2019-02" db="EMBL/GenBank/DDBJ databases">
        <title>Deep-cultivation of Planctomycetes and their phenomic and genomic characterization uncovers novel biology.</title>
        <authorList>
            <person name="Wiegand S."/>
            <person name="Jogler M."/>
            <person name="Boedeker C."/>
            <person name="Pinto D."/>
            <person name="Vollmers J."/>
            <person name="Rivas-Marin E."/>
            <person name="Kohn T."/>
            <person name="Peeters S.H."/>
            <person name="Heuer A."/>
            <person name="Rast P."/>
            <person name="Oberbeckmann S."/>
            <person name="Bunk B."/>
            <person name="Jeske O."/>
            <person name="Meyerdierks A."/>
            <person name="Storesund J.E."/>
            <person name="Kallscheuer N."/>
            <person name="Luecker S."/>
            <person name="Lage O.M."/>
            <person name="Pohl T."/>
            <person name="Merkel B.J."/>
            <person name="Hornburger P."/>
            <person name="Mueller R.-W."/>
            <person name="Bruemmer F."/>
            <person name="Labrenz M."/>
            <person name="Spormann A.M."/>
            <person name="Op Den Camp H."/>
            <person name="Overmann J."/>
            <person name="Amann R."/>
            <person name="Jetten M.S.M."/>
            <person name="Mascher T."/>
            <person name="Medema M.H."/>
            <person name="Devos D.P."/>
            <person name="Kaster A.-K."/>
            <person name="Ovreas L."/>
            <person name="Rohde M."/>
            <person name="Galperin M.Y."/>
            <person name="Jogler C."/>
        </authorList>
    </citation>
    <scope>NUCLEOTIDE SEQUENCE [LARGE SCALE GENOMIC DNA]</scope>
    <source>
        <strain evidence="1 2">Pan54</strain>
    </source>
</reference>
<sequence length="282" mass="31847">MMPAIGYAVRRENRFILTDPKLNAAEITFEHADLPLWTKNFIGGDEIDYVAVHALKLSVGSPDPPGREYLETLKQVAIENNATSISDHLGFTRDGDDGVEMGHFAPVPLTPTALDVTCRNINYVQEFLAPFPFYIETIAYLFQLEGTMTEPEFLIEMFKRTGCGWLLDVTNVYANARNFGFDAKEFVAEVMPHASRVQMHLAGGFWDEEQQLYFDTHSQPIPDDVWELYEYSLNLGKGKVDAVFIERDAEFPGEQEWRRELHKMYDIADASSKGQAFAGSAG</sequence>
<dbReference type="OrthoDB" id="9763101at2"/>